<organism evidence="1 2">
    <name type="scientific">Racocetra persica</name>
    <dbReference type="NCBI Taxonomy" id="160502"/>
    <lineage>
        <taxon>Eukaryota</taxon>
        <taxon>Fungi</taxon>
        <taxon>Fungi incertae sedis</taxon>
        <taxon>Mucoromycota</taxon>
        <taxon>Glomeromycotina</taxon>
        <taxon>Glomeromycetes</taxon>
        <taxon>Diversisporales</taxon>
        <taxon>Gigasporaceae</taxon>
        <taxon>Racocetra</taxon>
    </lineage>
</organism>
<accession>A0ACA9S8C0</accession>
<sequence>IAANNEHAKASYYLEKIYLNSECGVKKDKQSGLKYLRSAAL</sequence>
<protein>
    <submittedName>
        <fullName evidence="1">2884_t:CDS:1</fullName>
    </submittedName>
</protein>
<dbReference type="Proteomes" id="UP000789920">
    <property type="component" value="Unassembled WGS sequence"/>
</dbReference>
<comment type="caution">
    <text evidence="1">The sequence shown here is derived from an EMBL/GenBank/DDBJ whole genome shotgun (WGS) entry which is preliminary data.</text>
</comment>
<gene>
    <name evidence="1" type="ORF">RPERSI_LOCUS28139</name>
</gene>
<evidence type="ECO:0000313" key="1">
    <source>
        <dbReference type="EMBL" id="CAG8831431.1"/>
    </source>
</evidence>
<dbReference type="EMBL" id="CAJVQC010101408">
    <property type="protein sequence ID" value="CAG8831431.1"/>
    <property type="molecule type" value="Genomic_DNA"/>
</dbReference>
<reference evidence="1" key="1">
    <citation type="submission" date="2021-06" db="EMBL/GenBank/DDBJ databases">
        <authorList>
            <person name="Kallberg Y."/>
            <person name="Tangrot J."/>
            <person name="Rosling A."/>
        </authorList>
    </citation>
    <scope>NUCLEOTIDE SEQUENCE</scope>
    <source>
        <strain evidence="1">MA461A</strain>
    </source>
</reference>
<feature type="non-terminal residue" evidence="1">
    <location>
        <position position="41"/>
    </location>
</feature>
<name>A0ACA9S8C0_9GLOM</name>
<keyword evidence="2" id="KW-1185">Reference proteome</keyword>
<feature type="non-terminal residue" evidence="1">
    <location>
        <position position="1"/>
    </location>
</feature>
<proteinExistence type="predicted"/>
<evidence type="ECO:0000313" key="2">
    <source>
        <dbReference type="Proteomes" id="UP000789920"/>
    </source>
</evidence>